<dbReference type="GO" id="GO:0008235">
    <property type="term" value="F:metalloexopeptidase activity"/>
    <property type="evidence" value="ECO:0007669"/>
    <property type="project" value="InterPro"/>
</dbReference>
<accession>A0A1M6UFF4</accession>
<keyword evidence="1" id="KW-1133">Transmembrane helix</keyword>
<dbReference type="InterPro" id="IPR007484">
    <property type="entry name" value="Peptidase_M28"/>
</dbReference>
<dbReference type="SUPFAM" id="SSF53187">
    <property type="entry name" value="Zn-dependent exopeptidases"/>
    <property type="match status" value="1"/>
</dbReference>
<dbReference type="Gene3D" id="3.40.630.10">
    <property type="entry name" value="Zn peptidases"/>
    <property type="match status" value="1"/>
</dbReference>
<organism evidence="3 4">
    <name type="scientific">Clostridium cavendishii DSM 21758</name>
    <dbReference type="NCBI Taxonomy" id="1121302"/>
    <lineage>
        <taxon>Bacteria</taxon>
        <taxon>Bacillati</taxon>
        <taxon>Bacillota</taxon>
        <taxon>Clostridia</taxon>
        <taxon>Eubacteriales</taxon>
        <taxon>Clostridiaceae</taxon>
        <taxon>Clostridium</taxon>
    </lineage>
</organism>
<dbReference type="OrthoDB" id="233977at2"/>
<keyword evidence="1" id="KW-0812">Transmembrane</keyword>
<dbReference type="EMBL" id="FQZB01000023">
    <property type="protein sequence ID" value="SHK67907.1"/>
    <property type="molecule type" value="Genomic_DNA"/>
</dbReference>
<proteinExistence type="predicted"/>
<sequence>MRNFIIKLINFFVCCTLFSFITLLDSTQELKAFDKNKVLDSIKYLASDELNGRLSGNSGNFKAMSYIKEGFNQTKLSQFNNSYLSPFQVNYPVKTNGNPELKVYDKKGNLLKSYEYNKDFKESGLNFKTNSLTFTSKDKINLYPRSFEIIQGDKSFLFYTARFNDFPFRSSFMYDARSDLYTILSPETFNDLIGYYKKDFTITCNFPYKVENTTIYNVVGKIKGINPKLPPLVLTAHFDHVGQDLNNTTYKGALDNASGTAFLLELSSYLRTLPPPERDIIFVALNAEEFGLLGSKDFAEKNKGLLKDATVINFDMIGSDYKIPLSIMSGKKVPKDSKLPKEFESFCKQNSIPTRLLFEDSSDHASFNNEGINAVTLSDGDLSKIHTPDDNFEFIRPSAIDRAFKVAWFKIDSLCYSYLPLEILNMKYVKINGLIFLGFLVIALFIKPKKTE</sequence>
<dbReference type="InterPro" id="IPR045175">
    <property type="entry name" value="M28_fam"/>
</dbReference>
<feature type="domain" description="Peptidase M28" evidence="2">
    <location>
        <begin position="217"/>
        <end position="407"/>
    </location>
</feature>
<dbReference type="PANTHER" id="PTHR12147">
    <property type="entry name" value="METALLOPEPTIDASE M28 FAMILY MEMBER"/>
    <property type="match status" value="1"/>
</dbReference>
<evidence type="ECO:0000313" key="4">
    <source>
        <dbReference type="Proteomes" id="UP000184310"/>
    </source>
</evidence>
<keyword evidence="1" id="KW-0472">Membrane</keyword>
<dbReference type="Proteomes" id="UP000184310">
    <property type="component" value="Unassembled WGS sequence"/>
</dbReference>
<dbReference type="GO" id="GO:0006508">
    <property type="term" value="P:proteolysis"/>
    <property type="evidence" value="ECO:0007669"/>
    <property type="project" value="InterPro"/>
</dbReference>
<gene>
    <name evidence="3" type="ORF">SAMN02745163_04255</name>
</gene>
<dbReference type="RefSeq" id="WP_072993115.1">
    <property type="nucleotide sequence ID" value="NZ_FQZB01000023.1"/>
</dbReference>
<dbReference type="AlphaFoldDB" id="A0A1M6UFF4"/>
<evidence type="ECO:0000313" key="3">
    <source>
        <dbReference type="EMBL" id="SHK67907.1"/>
    </source>
</evidence>
<keyword evidence="4" id="KW-1185">Reference proteome</keyword>
<name>A0A1M6UFF4_9CLOT</name>
<dbReference type="STRING" id="1121302.SAMN02745163_04255"/>
<reference evidence="3 4" key="1">
    <citation type="submission" date="2016-11" db="EMBL/GenBank/DDBJ databases">
        <authorList>
            <person name="Jaros S."/>
            <person name="Januszkiewicz K."/>
            <person name="Wedrychowicz H."/>
        </authorList>
    </citation>
    <scope>NUCLEOTIDE SEQUENCE [LARGE SCALE GENOMIC DNA]</scope>
    <source>
        <strain evidence="3 4">DSM 21758</strain>
    </source>
</reference>
<dbReference type="PANTHER" id="PTHR12147:SF26">
    <property type="entry name" value="PEPTIDASE M28 DOMAIN-CONTAINING PROTEIN"/>
    <property type="match status" value="1"/>
</dbReference>
<feature type="transmembrane region" description="Helical" evidence="1">
    <location>
        <begin position="428"/>
        <end position="446"/>
    </location>
</feature>
<evidence type="ECO:0000259" key="2">
    <source>
        <dbReference type="Pfam" id="PF04389"/>
    </source>
</evidence>
<evidence type="ECO:0000256" key="1">
    <source>
        <dbReference type="SAM" id="Phobius"/>
    </source>
</evidence>
<protein>
    <submittedName>
        <fullName evidence="3">Peptidase family M28</fullName>
    </submittedName>
</protein>
<dbReference type="Pfam" id="PF04389">
    <property type="entry name" value="Peptidase_M28"/>
    <property type="match status" value="1"/>
</dbReference>